<keyword evidence="3" id="KW-0808">Transferase</keyword>
<dbReference type="Proteomes" id="UP000195137">
    <property type="component" value="Unassembled WGS sequence"/>
</dbReference>
<dbReference type="SUPFAM" id="SSF53448">
    <property type="entry name" value="Nucleotide-diphospho-sugar transferases"/>
    <property type="match status" value="1"/>
</dbReference>
<dbReference type="InterPro" id="IPR050256">
    <property type="entry name" value="Glycosyltransferase_2"/>
</dbReference>
<dbReference type="RefSeq" id="WP_086637287.1">
    <property type="nucleotide sequence ID" value="NZ_MRZU01000003.1"/>
</dbReference>
<evidence type="ECO:0000313" key="4">
    <source>
        <dbReference type="Proteomes" id="UP000195137"/>
    </source>
</evidence>
<dbReference type="Pfam" id="PF00535">
    <property type="entry name" value="Glycos_transf_2"/>
    <property type="match status" value="1"/>
</dbReference>
<keyword evidence="4" id="KW-1185">Reference proteome</keyword>
<accession>A0A1Y3GG28</accession>
<dbReference type="EMBL" id="MRZU01000003">
    <property type="protein sequence ID" value="OUJ19263.1"/>
    <property type="molecule type" value="Genomic_DNA"/>
</dbReference>
<dbReference type="AlphaFoldDB" id="A0A1Y3GG28"/>
<dbReference type="InterPro" id="IPR029044">
    <property type="entry name" value="Nucleotide-diphossugar_trans"/>
</dbReference>
<dbReference type="CDD" id="cd04179">
    <property type="entry name" value="DPM_DPG-synthase_like"/>
    <property type="match status" value="1"/>
</dbReference>
<feature type="region of interest" description="Disordered" evidence="1">
    <location>
        <begin position="222"/>
        <end position="243"/>
    </location>
</feature>
<dbReference type="OrthoDB" id="11098at2157"/>
<protein>
    <submittedName>
        <fullName evidence="3">Glycosyl transferase family 2</fullName>
    </submittedName>
</protein>
<gene>
    <name evidence="3" type="ORF">AMET1_0917</name>
</gene>
<dbReference type="InterPro" id="IPR001173">
    <property type="entry name" value="Glyco_trans_2-like"/>
</dbReference>
<name>A0A1Y3GG28_9EURY</name>
<dbReference type="GO" id="GO:0016740">
    <property type="term" value="F:transferase activity"/>
    <property type="evidence" value="ECO:0007669"/>
    <property type="project" value="UniProtKB-KW"/>
</dbReference>
<evidence type="ECO:0000259" key="2">
    <source>
        <dbReference type="Pfam" id="PF00535"/>
    </source>
</evidence>
<evidence type="ECO:0000313" key="3">
    <source>
        <dbReference type="EMBL" id="OUJ19263.1"/>
    </source>
</evidence>
<comment type="caution">
    <text evidence="3">The sequence shown here is derived from an EMBL/GenBank/DDBJ whole genome shotgun (WGS) entry which is preliminary data.</text>
</comment>
<reference evidence="3 4" key="1">
    <citation type="submission" date="2016-12" db="EMBL/GenBank/DDBJ databases">
        <title>Discovery of methanogenic haloarchaea.</title>
        <authorList>
            <person name="Sorokin D.Y."/>
            <person name="Makarova K.S."/>
            <person name="Abbas B."/>
            <person name="Ferrer M."/>
            <person name="Golyshin P.N."/>
        </authorList>
    </citation>
    <scope>NUCLEOTIDE SEQUENCE [LARGE SCALE GENOMIC DNA]</scope>
    <source>
        <strain evidence="3">AMET1</strain>
    </source>
</reference>
<dbReference type="Gene3D" id="3.90.550.10">
    <property type="entry name" value="Spore Coat Polysaccharide Biosynthesis Protein SpsA, Chain A"/>
    <property type="match status" value="1"/>
</dbReference>
<proteinExistence type="predicted"/>
<dbReference type="PANTHER" id="PTHR48090">
    <property type="entry name" value="UNDECAPRENYL-PHOSPHATE 4-DEOXY-4-FORMAMIDO-L-ARABINOSE TRANSFERASE-RELATED"/>
    <property type="match status" value="1"/>
</dbReference>
<organism evidence="3 4">
    <name type="scientific">Methanonatronarchaeum thermophilum</name>
    <dbReference type="NCBI Taxonomy" id="1927129"/>
    <lineage>
        <taxon>Archaea</taxon>
        <taxon>Methanobacteriati</taxon>
        <taxon>Methanobacteriota</taxon>
        <taxon>Methanonatronarchaeia</taxon>
        <taxon>Methanonatronarchaeales</taxon>
        <taxon>Methanonatronarchaeaceae</taxon>
        <taxon>Methanonatronarchaeum</taxon>
    </lineage>
</organism>
<sequence>MKITVVIPTLNEEKGIKKTLKKLQQLKNEYDVEYLVIDGGSTDQTQKNAKKLGAKVITEKRKGYGRAYKTGFQHATGDIIITMDGDNSYPAENINKHLKTFLQNEVDFMTTNRFAKLGENAMSTKHKIGNWILTTTTNLLFNTNLKDSQSGMWIFKKEILNKIQLTSNGMPFSEEIKIETTKHPEIKTTEIPIKYQKRTGEVVISSWKDGLKNLLFIPKKRLQKTKTKTKTPKKQNKTKAKRK</sequence>
<dbReference type="PANTHER" id="PTHR48090:SF7">
    <property type="entry name" value="RFBJ PROTEIN"/>
    <property type="match status" value="1"/>
</dbReference>
<evidence type="ECO:0000256" key="1">
    <source>
        <dbReference type="SAM" id="MobiDB-lite"/>
    </source>
</evidence>
<feature type="domain" description="Glycosyltransferase 2-like" evidence="2">
    <location>
        <begin position="4"/>
        <end position="163"/>
    </location>
</feature>